<evidence type="ECO:0000313" key="2">
    <source>
        <dbReference type="EMBL" id="GFC85087.1"/>
    </source>
</evidence>
<evidence type="ECO:0000256" key="1">
    <source>
        <dbReference type="SAM" id="MobiDB-lite"/>
    </source>
</evidence>
<feature type="region of interest" description="Disordered" evidence="1">
    <location>
        <begin position="75"/>
        <end position="96"/>
    </location>
</feature>
<gene>
    <name evidence="2" type="ORF">Tci_857057</name>
</gene>
<dbReference type="AlphaFoldDB" id="A0A699RJ78"/>
<feature type="non-terminal residue" evidence="2">
    <location>
        <position position="1"/>
    </location>
</feature>
<dbReference type="EMBL" id="BKCJ011098072">
    <property type="protein sequence ID" value="GFC85087.1"/>
    <property type="molecule type" value="Genomic_DNA"/>
</dbReference>
<reference evidence="2" key="1">
    <citation type="journal article" date="2019" name="Sci. Rep.">
        <title>Draft genome of Tanacetum cinerariifolium, the natural source of mosquito coil.</title>
        <authorList>
            <person name="Yamashiro T."/>
            <person name="Shiraishi A."/>
            <person name="Satake H."/>
            <person name="Nakayama K."/>
        </authorList>
    </citation>
    <scope>NUCLEOTIDE SEQUENCE</scope>
</reference>
<protein>
    <submittedName>
        <fullName evidence="2">Uncharacterized protein</fullName>
    </submittedName>
</protein>
<comment type="caution">
    <text evidence="2">The sequence shown here is derived from an EMBL/GenBank/DDBJ whole genome shotgun (WGS) entry which is preliminary data.</text>
</comment>
<feature type="non-terminal residue" evidence="2">
    <location>
        <position position="96"/>
    </location>
</feature>
<accession>A0A699RJ78</accession>
<sequence>LVRLRNRHFQAASLVFAGCAVRERQLREEVTQLNEYRVIPDANLYAQQVRTTADTEVQVQLTRARQEADALRTAATSEAQELVSNARREAGDLRAA</sequence>
<name>A0A699RJ78_TANCI</name>
<feature type="compositionally biased region" description="Basic and acidic residues" evidence="1">
    <location>
        <begin position="86"/>
        <end position="96"/>
    </location>
</feature>
<proteinExistence type="predicted"/>
<organism evidence="2">
    <name type="scientific">Tanacetum cinerariifolium</name>
    <name type="common">Dalmatian daisy</name>
    <name type="synonym">Chrysanthemum cinerariifolium</name>
    <dbReference type="NCBI Taxonomy" id="118510"/>
    <lineage>
        <taxon>Eukaryota</taxon>
        <taxon>Viridiplantae</taxon>
        <taxon>Streptophyta</taxon>
        <taxon>Embryophyta</taxon>
        <taxon>Tracheophyta</taxon>
        <taxon>Spermatophyta</taxon>
        <taxon>Magnoliopsida</taxon>
        <taxon>eudicotyledons</taxon>
        <taxon>Gunneridae</taxon>
        <taxon>Pentapetalae</taxon>
        <taxon>asterids</taxon>
        <taxon>campanulids</taxon>
        <taxon>Asterales</taxon>
        <taxon>Asteraceae</taxon>
        <taxon>Asteroideae</taxon>
        <taxon>Anthemideae</taxon>
        <taxon>Anthemidinae</taxon>
        <taxon>Tanacetum</taxon>
    </lineage>
</organism>